<comment type="caution">
    <text evidence="2">The sequence shown here is derived from an EMBL/GenBank/DDBJ whole genome shotgun (WGS) entry which is preliminary data.</text>
</comment>
<protein>
    <recommendedName>
        <fullName evidence="1">Protein kinase domain-containing protein</fullName>
    </recommendedName>
</protein>
<organism evidence="2 3">
    <name type="scientific">Paraconiothyrium brasiliense</name>
    <dbReference type="NCBI Taxonomy" id="300254"/>
    <lineage>
        <taxon>Eukaryota</taxon>
        <taxon>Fungi</taxon>
        <taxon>Dikarya</taxon>
        <taxon>Ascomycota</taxon>
        <taxon>Pezizomycotina</taxon>
        <taxon>Dothideomycetes</taxon>
        <taxon>Pleosporomycetidae</taxon>
        <taxon>Pleosporales</taxon>
        <taxon>Massarineae</taxon>
        <taxon>Didymosphaeriaceae</taxon>
        <taxon>Paraconiothyrium</taxon>
    </lineage>
</organism>
<dbReference type="PROSITE" id="PS50011">
    <property type="entry name" value="PROTEIN_KINASE_DOM"/>
    <property type="match status" value="1"/>
</dbReference>
<evidence type="ECO:0000313" key="3">
    <source>
        <dbReference type="Proteomes" id="UP001521785"/>
    </source>
</evidence>
<dbReference type="Proteomes" id="UP001521785">
    <property type="component" value="Unassembled WGS sequence"/>
</dbReference>
<reference evidence="2 3" key="1">
    <citation type="submission" date="2024-02" db="EMBL/GenBank/DDBJ databases">
        <title>De novo assembly and annotation of 12 fungi associated with fruit tree decline syndrome in Ontario, Canada.</title>
        <authorList>
            <person name="Sulman M."/>
            <person name="Ellouze W."/>
            <person name="Ilyukhin E."/>
        </authorList>
    </citation>
    <scope>NUCLEOTIDE SEQUENCE [LARGE SCALE GENOMIC DNA]</scope>
    <source>
        <strain evidence="2 3">M42-189</strain>
    </source>
</reference>
<dbReference type="SUPFAM" id="SSF56112">
    <property type="entry name" value="Protein kinase-like (PK-like)"/>
    <property type="match status" value="1"/>
</dbReference>
<proteinExistence type="predicted"/>
<gene>
    <name evidence="2" type="ORF">SLS60_007436</name>
</gene>
<sequence length="899" mass="103642">MFDFHKYAKSRNCNCRQVQKQLFVAAVPKKRGNKEDSSQDINYLITPDALETVINRQLLEQVLRCQCGICEPRTINTPPKDDRDLANKIATKAEGRELTAALALAGGTFALRLLDKHGLDSIDATLGRLRDLHEVTHALFRPFEEHRAFETCKHRPNHNSSTNMFCLAENFTEQLSKLATIFRVPTFYANNLFQHFDHPQNMPFIEDTLLPIGNRDGGRSFYKFKIFPIFCEERLQNRSLFRKIIVLDKEEEREQATRENQVLQVLKELAHNNIAEILFAFQEEKPPRLSLVFDFHPFDLDKILFPREEDKTALPNHQLPDRDPFPGSRLNHWLWIGLLGIFDAVAALHEPPLASLQQNPKTVWVGAHFDIKPANILITDKGEFLLTDFGLTYFKNLATEREQDTNFTTTAGTLMYAPPDCYSIRKAEQAESEKRFNDQRWWRRNYDVWSLACVASELLAHLVDSKDTPTKFRTDRGGEYGSGFWTKDDNGKEVIKKAVLHRLDRYCKLPDPYLNRVAEQLQRMFSINRQNPMTVKACHGELSVAVKIDRDILQDRDDREIAGPHTYSHLKSLRTSFSTRRISSPLRCSLYLWENIPWSKIKLEVEFTGSRGETFIVPSCTNEKADEFLAISLFDPSNLYDGSKLRTNSIFLECAFRMMHDSFRFHFARRTDYYHFLGAVTHQHVMLETGSEFRFRRCKIKSKDKRPFTSFSSHSNEHEAPDGHVHILRELGDDDYQKVYVNTDTQIKTPKQSNAPMEALSRLTVNTRSHVQYRLALYLHSHDNSPPALVLISLNYKVFLPTFNHSGKPHPRLRLERLRGKDIRGTVLHAPPDLGATTDPKLASLPGVPMDPGRITRLIEKSKGFELIEIDFFDATGKQLPSDKVILTADFKISRQQKV</sequence>
<dbReference type="Pfam" id="PF00069">
    <property type="entry name" value="Pkinase"/>
    <property type="match status" value="1"/>
</dbReference>
<dbReference type="SMART" id="SM00220">
    <property type="entry name" value="S_TKc"/>
    <property type="match status" value="1"/>
</dbReference>
<feature type="domain" description="Protein kinase" evidence="1">
    <location>
        <begin position="206"/>
        <end position="542"/>
    </location>
</feature>
<evidence type="ECO:0000259" key="1">
    <source>
        <dbReference type="PROSITE" id="PS50011"/>
    </source>
</evidence>
<accession>A0ABR3R5C6</accession>
<keyword evidence="3" id="KW-1185">Reference proteome</keyword>
<dbReference type="InterPro" id="IPR053083">
    <property type="entry name" value="TF_kinase-domain_protein"/>
</dbReference>
<evidence type="ECO:0000313" key="2">
    <source>
        <dbReference type="EMBL" id="KAL1599633.1"/>
    </source>
</evidence>
<dbReference type="Gene3D" id="1.10.510.10">
    <property type="entry name" value="Transferase(Phosphotransferase) domain 1"/>
    <property type="match status" value="1"/>
</dbReference>
<name>A0ABR3R5C6_9PLEO</name>
<dbReference type="PANTHER" id="PTHR44305">
    <property type="entry name" value="SI:DKEY-192D15.2-RELATED"/>
    <property type="match status" value="1"/>
</dbReference>
<dbReference type="InterPro" id="IPR000719">
    <property type="entry name" value="Prot_kinase_dom"/>
</dbReference>
<dbReference type="InterPro" id="IPR011009">
    <property type="entry name" value="Kinase-like_dom_sf"/>
</dbReference>
<dbReference type="EMBL" id="JAKJXO020000010">
    <property type="protein sequence ID" value="KAL1599633.1"/>
    <property type="molecule type" value="Genomic_DNA"/>
</dbReference>